<dbReference type="PANTHER" id="PTHR47690:SF1">
    <property type="entry name" value="GLUCOKINASE"/>
    <property type="match status" value="1"/>
</dbReference>
<keyword evidence="4" id="KW-0067">ATP-binding</keyword>
<dbReference type="SUPFAM" id="SSF53067">
    <property type="entry name" value="Actin-like ATPase domain"/>
    <property type="match status" value="1"/>
</dbReference>
<comment type="similarity">
    <text evidence="5">Belongs to the bacterial glucokinase family.</text>
</comment>
<protein>
    <submittedName>
        <fullName evidence="6">Glucokinase</fullName>
        <ecNumber evidence="6">2.7.1.2</ecNumber>
    </submittedName>
</protein>
<evidence type="ECO:0000256" key="4">
    <source>
        <dbReference type="ARBA" id="ARBA00022840"/>
    </source>
</evidence>
<evidence type="ECO:0000256" key="1">
    <source>
        <dbReference type="ARBA" id="ARBA00022679"/>
    </source>
</evidence>
<keyword evidence="3" id="KW-0418">Kinase</keyword>
<dbReference type="PANTHER" id="PTHR47690">
    <property type="entry name" value="GLUCOKINASE"/>
    <property type="match status" value="1"/>
</dbReference>
<dbReference type="GO" id="GO:0004340">
    <property type="term" value="F:glucokinase activity"/>
    <property type="evidence" value="ECO:0007669"/>
    <property type="project" value="UniProtKB-EC"/>
</dbReference>
<evidence type="ECO:0000256" key="5">
    <source>
        <dbReference type="RuleBase" id="RU004046"/>
    </source>
</evidence>
<sequence length="371" mass="39046">MKADYHVYDAAGSAEPPANGTDGVTAQVDAMPSATVSALSMEQAAFLAADVGGTHARIGLVAMRPGQSAPAMLAYRVYKCAEFSSLENILHTFCDAFAVRPRKLVLACAGFLLDGRVVNNNLVWPIAPADLKAALALTDVEVLNDFEALAYGTAYLDADSVQTLHAPAAHEKPGQGPVVIVGPGTGLGVAVRLPDAHPSVLATEAGHIQLAARVGREQQVLAQLAPPDTHVPYDDVLSGPGLLRVYRAVCRLENVSPTLEDPAAITAAACMGSNAQALETLQLFCAWLGSYIGDLAMLYGATGGVYLAGGFLSRITDFMAKSRFIERFLDKGVVRPFLQTVPVHVVDHAQLAVIGAASWLMDRSSSSRTQP</sequence>
<keyword evidence="2" id="KW-0547">Nucleotide-binding</keyword>
<reference evidence="6 7" key="1">
    <citation type="submission" date="2020-09" db="EMBL/GenBank/DDBJ databases">
        <title>Dyella sp. 7MK23 isolated from forest soil.</title>
        <authorList>
            <person name="Fu J."/>
        </authorList>
    </citation>
    <scope>NUCLEOTIDE SEQUENCE [LARGE SCALE GENOMIC DNA]</scope>
    <source>
        <strain evidence="6 7">7MK23</strain>
    </source>
</reference>
<dbReference type="Gene3D" id="3.40.367.20">
    <property type="match status" value="1"/>
</dbReference>
<name>A0ABR9GAK5_9GAMM</name>
<dbReference type="EC" id="2.7.1.2" evidence="6"/>
<gene>
    <name evidence="6" type="ORF">IGX34_11785</name>
</gene>
<dbReference type="CDD" id="cd24008">
    <property type="entry name" value="ASKHA_NBD_GLK"/>
    <property type="match status" value="1"/>
</dbReference>
<keyword evidence="1 6" id="KW-0808">Transferase</keyword>
<comment type="caution">
    <text evidence="6">The sequence shown here is derived from an EMBL/GenBank/DDBJ whole genome shotgun (WGS) entry which is preliminary data.</text>
</comment>
<dbReference type="InterPro" id="IPR043129">
    <property type="entry name" value="ATPase_NBD"/>
</dbReference>
<keyword evidence="7" id="KW-1185">Reference proteome</keyword>
<accession>A0ABR9GAK5</accession>
<dbReference type="Gene3D" id="3.30.420.40">
    <property type="match status" value="1"/>
</dbReference>
<evidence type="ECO:0000256" key="2">
    <source>
        <dbReference type="ARBA" id="ARBA00022741"/>
    </source>
</evidence>
<dbReference type="Proteomes" id="UP000651010">
    <property type="component" value="Unassembled WGS sequence"/>
</dbReference>
<dbReference type="InterPro" id="IPR003836">
    <property type="entry name" value="Glucokinase"/>
</dbReference>
<dbReference type="Pfam" id="PF02685">
    <property type="entry name" value="Glucokinase"/>
    <property type="match status" value="1"/>
</dbReference>
<dbReference type="InterPro" id="IPR050201">
    <property type="entry name" value="Bacterial_glucokinase"/>
</dbReference>
<dbReference type="EMBL" id="JACZZA010000006">
    <property type="protein sequence ID" value="MBE1161072.1"/>
    <property type="molecule type" value="Genomic_DNA"/>
</dbReference>
<evidence type="ECO:0000313" key="6">
    <source>
        <dbReference type="EMBL" id="MBE1161072.1"/>
    </source>
</evidence>
<organism evidence="6 7">
    <name type="scientific">Dyella acidiphila</name>
    <dbReference type="NCBI Taxonomy" id="2775866"/>
    <lineage>
        <taxon>Bacteria</taxon>
        <taxon>Pseudomonadati</taxon>
        <taxon>Pseudomonadota</taxon>
        <taxon>Gammaproteobacteria</taxon>
        <taxon>Lysobacterales</taxon>
        <taxon>Rhodanobacteraceae</taxon>
        <taxon>Dyella</taxon>
    </lineage>
</organism>
<evidence type="ECO:0000313" key="7">
    <source>
        <dbReference type="Proteomes" id="UP000651010"/>
    </source>
</evidence>
<evidence type="ECO:0000256" key="3">
    <source>
        <dbReference type="ARBA" id="ARBA00022777"/>
    </source>
</evidence>
<proteinExistence type="inferred from homology"/>
<dbReference type="NCBIfam" id="NF009073">
    <property type="entry name" value="PRK12408.1"/>
    <property type="match status" value="1"/>
</dbReference>